<evidence type="ECO:0000256" key="1">
    <source>
        <dbReference type="ARBA" id="ARBA00007169"/>
    </source>
</evidence>
<protein>
    <submittedName>
        <fullName evidence="4">Oleoyl-ACP hydrolase</fullName>
    </submittedName>
</protein>
<dbReference type="InterPro" id="IPR020802">
    <property type="entry name" value="TesA-like"/>
</dbReference>
<dbReference type="SUPFAM" id="SSF53474">
    <property type="entry name" value="alpha/beta-Hydrolases"/>
    <property type="match status" value="1"/>
</dbReference>
<evidence type="ECO:0000313" key="5">
    <source>
        <dbReference type="Proteomes" id="UP000063699"/>
    </source>
</evidence>
<dbReference type="RefSeq" id="WP_054290893.1">
    <property type="nucleotide sequence ID" value="NZ_CP012752.1"/>
</dbReference>
<evidence type="ECO:0000259" key="3">
    <source>
        <dbReference type="SMART" id="SM00824"/>
    </source>
</evidence>
<evidence type="ECO:0000313" key="4">
    <source>
        <dbReference type="EMBL" id="ALG08988.1"/>
    </source>
</evidence>
<evidence type="ECO:0000256" key="2">
    <source>
        <dbReference type="ARBA" id="ARBA00022801"/>
    </source>
</evidence>
<dbReference type="GO" id="GO:0016787">
    <property type="term" value="F:hydrolase activity"/>
    <property type="evidence" value="ECO:0007669"/>
    <property type="project" value="UniProtKB-KW"/>
</dbReference>
<comment type="similarity">
    <text evidence="1">Belongs to the thioesterase family.</text>
</comment>
<feature type="domain" description="Thioesterase TesA-like" evidence="3">
    <location>
        <begin position="26"/>
        <end position="247"/>
    </location>
</feature>
<keyword evidence="2 4" id="KW-0378">Hydrolase</keyword>
<name>A0A0N9HPM8_9PSEU</name>
<keyword evidence="5" id="KW-1185">Reference proteome</keyword>
<dbReference type="PANTHER" id="PTHR11487:SF0">
    <property type="entry name" value="S-ACYL FATTY ACID SYNTHASE THIOESTERASE, MEDIUM CHAIN"/>
    <property type="match status" value="1"/>
</dbReference>
<sequence>MGNEVMTDDRWIRRFVPAPAATARLVCLPHAGGSASYYLPVAKALAPRVEVLAIQYPGRQDRRTEPCLQSCQEMAAGVFDAIQPYLDKPLTLFGHSMGASVSYELLRELEAAGTRPTALFASGRRAPGLNTDEGFHLLDDKGLIAEVKRLGGAGSHLLDDEEIVSMVLPSIRSDYRAAETYTWTPGPKLTTPIFAFVGDADPKVSVDQARAWSEYTEGAFESRVFPGDHFYIDTNADAVIKAIATHIEADQAVRS</sequence>
<dbReference type="InterPro" id="IPR001031">
    <property type="entry name" value="Thioesterase"/>
</dbReference>
<dbReference type="STRING" id="860235.AOZ06_20565"/>
<organism evidence="4 5">
    <name type="scientific">Kibdelosporangium phytohabitans</name>
    <dbReference type="NCBI Taxonomy" id="860235"/>
    <lineage>
        <taxon>Bacteria</taxon>
        <taxon>Bacillati</taxon>
        <taxon>Actinomycetota</taxon>
        <taxon>Actinomycetes</taxon>
        <taxon>Pseudonocardiales</taxon>
        <taxon>Pseudonocardiaceae</taxon>
        <taxon>Kibdelosporangium</taxon>
    </lineage>
</organism>
<dbReference type="KEGG" id="kphy:AOZ06_20565"/>
<dbReference type="Gene3D" id="3.40.50.1820">
    <property type="entry name" value="alpha/beta hydrolase"/>
    <property type="match status" value="1"/>
</dbReference>
<dbReference type="InterPro" id="IPR012223">
    <property type="entry name" value="TEII"/>
</dbReference>
<accession>A0A0N9HPM8</accession>
<dbReference type="EMBL" id="CP012752">
    <property type="protein sequence ID" value="ALG08988.1"/>
    <property type="molecule type" value="Genomic_DNA"/>
</dbReference>
<dbReference type="PANTHER" id="PTHR11487">
    <property type="entry name" value="THIOESTERASE"/>
    <property type="match status" value="1"/>
</dbReference>
<proteinExistence type="inferred from homology"/>
<dbReference type="Proteomes" id="UP000063699">
    <property type="component" value="Chromosome"/>
</dbReference>
<reference evidence="4 5" key="1">
    <citation type="submission" date="2015-07" db="EMBL/GenBank/DDBJ databases">
        <title>Genome sequencing of Kibdelosporangium phytohabitans.</title>
        <authorList>
            <person name="Qin S."/>
            <person name="Xing K."/>
        </authorList>
    </citation>
    <scope>NUCLEOTIDE SEQUENCE [LARGE SCALE GENOMIC DNA]</scope>
    <source>
        <strain evidence="4 5">KLBMP1111</strain>
    </source>
</reference>
<dbReference type="SMART" id="SM00824">
    <property type="entry name" value="PKS_TE"/>
    <property type="match status" value="1"/>
</dbReference>
<gene>
    <name evidence="4" type="ORF">AOZ06_20565</name>
</gene>
<dbReference type="InterPro" id="IPR029058">
    <property type="entry name" value="AB_hydrolase_fold"/>
</dbReference>
<dbReference type="AlphaFoldDB" id="A0A0N9HPM8"/>
<dbReference type="Pfam" id="PF00975">
    <property type="entry name" value="Thioesterase"/>
    <property type="match status" value="1"/>
</dbReference>
<dbReference type="GO" id="GO:0008610">
    <property type="term" value="P:lipid biosynthetic process"/>
    <property type="evidence" value="ECO:0007669"/>
    <property type="project" value="TreeGrafter"/>
</dbReference>